<dbReference type="SUPFAM" id="SSF46689">
    <property type="entry name" value="Homeodomain-like"/>
    <property type="match status" value="1"/>
</dbReference>
<dbReference type="PROSITE" id="PS50090">
    <property type="entry name" value="MYB_LIKE"/>
    <property type="match status" value="1"/>
</dbReference>
<dbReference type="SUPFAM" id="SSF63748">
    <property type="entry name" value="Tudor/PWWP/MBT"/>
    <property type="match status" value="1"/>
</dbReference>
<reference evidence="21" key="1">
    <citation type="journal article" date="2017" name="Cell">
        <title>Insights into land plant evolution garnered from the Marchantia polymorpha genome.</title>
        <authorList>
            <person name="Bowman J.L."/>
            <person name="Kohchi T."/>
            <person name="Yamato K.T."/>
            <person name="Jenkins J."/>
            <person name="Shu S."/>
            <person name="Ishizaki K."/>
            <person name="Yamaoka S."/>
            <person name="Nishihama R."/>
            <person name="Nakamura Y."/>
            <person name="Berger F."/>
            <person name="Adam C."/>
            <person name="Aki S.S."/>
            <person name="Althoff F."/>
            <person name="Araki T."/>
            <person name="Arteaga-Vazquez M.A."/>
            <person name="Balasubrmanian S."/>
            <person name="Barry K."/>
            <person name="Bauer D."/>
            <person name="Boehm C.R."/>
            <person name="Briginshaw L."/>
            <person name="Caballero-Perez J."/>
            <person name="Catarino B."/>
            <person name="Chen F."/>
            <person name="Chiyoda S."/>
            <person name="Chovatia M."/>
            <person name="Davies K.M."/>
            <person name="Delmans M."/>
            <person name="Demura T."/>
            <person name="Dierschke T."/>
            <person name="Dolan L."/>
            <person name="Dorantes-Acosta A.E."/>
            <person name="Eklund D.M."/>
            <person name="Florent S.N."/>
            <person name="Flores-Sandoval E."/>
            <person name="Fujiyama A."/>
            <person name="Fukuzawa H."/>
            <person name="Galik B."/>
            <person name="Grimanelli D."/>
            <person name="Grimwood J."/>
            <person name="Grossniklaus U."/>
            <person name="Hamada T."/>
            <person name="Haseloff J."/>
            <person name="Hetherington A.J."/>
            <person name="Higo A."/>
            <person name="Hirakawa Y."/>
            <person name="Hundley H.N."/>
            <person name="Ikeda Y."/>
            <person name="Inoue K."/>
            <person name="Inoue S.I."/>
            <person name="Ishida S."/>
            <person name="Jia Q."/>
            <person name="Kakita M."/>
            <person name="Kanazawa T."/>
            <person name="Kawai Y."/>
            <person name="Kawashima T."/>
            <person name="Kennedy M."/>
            <person name="Kinose K."/>
            <person name="Kinoshita T."/>
            <person name="Kohara Y."/>
            <person name="Koide E."/>
            <person name="Komatsu K."/>
            <person name="Kopischke S."/>
            <person name="Kubo M."/>
            <person name="Kyozuka J."/>
            <person name="Lagercrantz U."/>
            <person name="Lin S.S."/>
            <person name="Lindquist E."/>
            <person name="Lipzen A.M."/>
            <person name="Lu C.W."/>
            <person name="De Luna E."/>
            <person name="Martienssen R.A."/>
            <person name="Minamino N."/>
            <person name="Mizutani M."/>
            <person name="Mizutani M."/>
            <person name="Mochizuki N."/>
            <person name="Monte I."/>
            <person name="Mosher R."/>
            <person name="Nagasaki H."/>
            <person name="Nakagami H."/>
            <person name="Naramoto S."/>
            <person name="Nishitani K."/>
            <person name="Ohtani M."/>
            <person name="Okamoto T."/>
            <person name="Okumura M."/>
            <person name="Phillips J."/>
            <person name="Pollak B."/>
            <person name="Reinders A."/>
            <person name="Rovekamp M."/>
            <person name="Sano R."/>
            <person name="Sawa S."/>
            <person name="Schmid M.W."/>
            <person name="Shirakawa M."/>
            <person name="Solano R."/>
            <person name="Spunde A."/>
            <person name="Suetsugu N."/>
            <person name="Sugano S."/>
            <person name="Sugiyama A."/>
            <person name="Sun R."/>
            <person name="Suzuki Y."/>
            <person name="Takenaka M."/>
            <person name="Takezawa D."/>
            <person name="Tomogane H."/>
            <person name="Tsuzuki M."/>
            <person name="Ueda T."/>
            <person name="Umeda M."/>
            <person name="Ward J.M."/>
            <person name="Watanabe Y."/>
            <person name="Yazaki K."/>
            <person name="Yokoyama R."/>
            <person name="Yoshitake Y."/>
            <person name="Yotsui I."/>
            <person name="Zachgo S."/>
            <person name="Schmutz J."/>
        </authorList>
    </citation>
    <scope>NUCLEOTIDE SEQUENCE [LARGE SCALE GENOMIC DNA]</scope>
    <source>
        <strain evidence="21">Tak-1</strain>
    </source>
</reference>
<evidence type="ECO:0000256" key="6">
    <source>
        <dbReference type="ARBA" id="ARBA00022741"/>
    </source>
</evidence>
<dbReference type="InterPro" id="IPR000313">
    <property type="entry name" value="PWWP_dom"/>
</dbReference>
<feature type="compositionally biased region" description="Basic and acidic residues" evidence="13">
    <location>
        <begin position="252"/>
        <end position="261"/>
    </location>
</feature>
<feature type="domain" description="Chromo" evidence="14">
    <location>
        <begin position="883"/>
        <end position="931"/>
    </location>
</feature>
<dbReference type="InterPro" id="IPR001841">
    <property type="entry name" value="Znf_RING"/>
</dbReference>
<evidence type="ECO:0000259" key="15">
    <source>
        <dbReference type="PROSITE" id="PS50016"/>
    </source>
</evidence>
<evidence type="ECO:0000256" key="2">
    <source>
        <dbReference type="ARBA" id="ARBA00008438"/>
    </source>
</evidence>
<dbReference type="InterPro" id="IPR001650">
    <property type="entry name" value="Helicase_C-like"/>
</dbReference>
<keyword evidence="5" id="KW-0677">Repeat</keyword>
<feature type="domain" description="Helicase ATP-binding" evidence="18">
    <location>
        <begin position="1060"/>
        <end position="1238"/>
    </location>
</feature>
<dbReference type="InterPro" id="IPR013083">
    <property type="entry name" value="Znf_RING/FYVE/PHD"/>
</dbReference>
<keyword evidence="8" id="KW-0378">Hydrolase</keyword>
<evidence type="ECO:0000256" key="7">
    <source>
        <dbReference type="ARBA" id="ARBA00022771"/>
    </source>
</evidence>
<feature type="compositionally biased region" description="Polar residues" evidence="13">
    <location>
        <begin position="814"/>
        <end position="829"/>
    </location>
</feature>
<keyword evidence="11" id="KW-0539">Nucleus</keyword>
<feature type="compositionally biased region" description="Polar residues" evidence="13">
    <location>
        <begin position="750"/>
        <end position="759"/>
    </location>
</feature>
<dbReference type="GO" id="GO:0140658">
    <property type="term" value="F:ATP-dependent chromatin remodeler activity"/>
    <property type="evidence" value="ECO:0000318"/>
    <property type="project" value="GO_Central"/>
</dbReference>
<dbReference type="Pfam" id="PF00855">
    <property type="entry name" value="PWWP"/>
    <property type="match status" value="1"/>
</dbReference>
<dbReference type="SUPFAM" id="SSF57903">
    <property type="entry name" value="FYVE/PHD zinc finger"/>
    <property type="match status" value="2"/>
</dbReference>
<proteinExistence type="inferred from homology"/>
<dbReference type="InterPro" id="IPR019786">
    <property type="entry name" value="Zinc_finger_PHD-type_CS"/>
</dbReference>
<dbReference type="Pfam" id="PF00271">
    <property type="entry name" value="Helicase_C"/>
    <property type="match status" value="1"/>
</dbReference>
<dbReference type="SMART" id="SM00184">
    <property type="entry name" value="RING"/>
    <property type="match status" value="2"/>
</dbReference>
<dbReference type="InterPro" id="IPR009057">
    <property type="entry name" value="Homeodomain-like_sf"/>
</dbReference>
<dbReference type="GO" id="GO:0000785">
    <property type="term" value="C:chromatin"/>
    <property type="evidence" value="ECO:0000318"/>
    <property type="project" value="GO_Central"/>
</dbReference>
<comment type="similarity">
    <text evidence="2">Belongs to the SNF2/RAD54 helicase family. RAD16 subfamily.</text>
</comment>
<dbReference type="InterPro" id="IPR001965">
    <property type="entry name" value="Znf_PHD"/>
</dbReference>
<dbReference type="PROSITE" id="PS50013">
    <property type="entry name" value="CHROMO_2"/>
    <property type="match status" value="2"/>
</dbReference>
<feature type="compositionally biased region" description="Polar residues" evidence="13">
    <location>
        <begin position="2745"/>
        <end position="2762"/>
    </location>
</feature>
<feature type="compositionally biased region" description="Basic and acidic residues" evidence="13">
    <location>
        <begin position="164"/>
        <end position="183"/>
    </location>
</feature>
<dbReference type="GO" id="GO:0016887">
    <property type="term" value="F:ATP hydrolysis activity"/>
    <property type="evidence" value="ECO:0000318"/>
    <property type="project" value="GO_Central"/>
</dbReference>
<evidence type="ECO:0000256" key="9">
    <source>
        <dbReference type="ARBA" id="ARBA00022833"/>
    </source>
</evidence>
<dbReference type="Pfam" id="PF00385">
    <property type="entry name" value="Chromo"/>
    <property type="match status" value="1"/>
</dbReference>
<feature type="region of interest" description="Disordered" evidence="13">
    <location>
        <begin position="1695"/>
        <end position="1728"/>
    </location>
</feature>
<organism evidence="20 21">
    <name type="scientific">Marchantia polymorpha</name>
    <name type="common">Common liverwort</name>
    <name type="synonym">Marchantia aquatica</name>
    <dbReference type="NCBI Taxonomy" id="3197"/>
    <lineage>
        <taxon>Eukaryota</taxon>
        <taxon>Viridiplantae</taxon>
        <taxon>Streptophyta</taxon>
        <taxon>Embryophyta</taxon>
        <taxon>Marchantiophyta</taxon>
        <taxon>Marchantiopsida</taxon>
        <taxon>Marchantiidae</taxon>
        <taxon>Marchantiales</taxon>
        <taxon>Marchantiaceae</taxon>
        <taxon>Marchantia</taxon>
    </lineage>
</organism>
<dbReference type="CDD" id="cd18659">
    <property type="entry name" value="CD2_tandem"/>
    <property type="match status" value="1"/>
</dbReference>
<dbReference type="EMBL" id="KZ772832">
    <property type="protein sequence ID" value="PTQ28491.1"/>
    <property type="molecule type" value="Genomic_DNA"/>
</dbReference>
<feature type="compositionally biased region" description="Polar residues" evidence="13">
    <location>
        <begin position="2836"/>
        <end position="2849"/>
    </location>
</feature>
<feature type="domain" description="PHD-type" evidence="15">
    <location>
        <begin position="494"/>
        <end position="541"/>
    </location>
</feature>
<dbReference type="PROSITE" id="PS50016">
    <property type="entry name" value="ZF_PHD_2"/>
    <property type="match status" value="2"/>
</dbReference>
<feature type="compositionally biased region" description="Polar residues" evidence="13">
    <location>
        <begin position="1843"/>
        <end position="1853"/>
    </location>
</feature>
<feature type="region of interest" description="Disordered" evidence="13">
    <location>
        <begin position="812"/>
        <end position="892"/>
    </location>
</feature>
<keyword evidence="10" id="KW-0067">ATP-binding</keyword>
<feature type="region of interest" description="Disordered" evidence="13">
    <location>
        <begin position="2741"/>
        <end position="2907"/>
    </location>
</feature>
<dbReference type="GO" id="GO:0006338">
    <property type="term" value="P:chromatin remodeling"/>
    <property type="evidence" value="ECO:0000318"/>
    <property type="project" value="GO_Central"/>
</dbReference>
<dbReference type="Pfam" id="PF00628">
    <property type="entry name" value="PHD"/>
    <property type="match status" value="2"/>
</dbReference>
<dbReference type="InterPro" id="IPR038718">
    <property type="entry name" value="SNF2-like_sf"/>
</dbReference>
<keyword evidence="6" id="KW-0547">Nucleotide-binding</keyword>
<dbReference type="InterPro" id="IPR027417">
    <property type="entry name" value="P-loop_NTPase"/>
</dbReference>
<feature type="region of interest" description="Disordered" evidence="13">
    <location>
        <begin position="664"/>
        <end position="701"/>
    </location>
</feature>
<evidence type="ECO:0000259" key="17">
    <source>
        <dbReference type="PROSITE" id="PS50812"/>
    </source>
</evidence>
<feature type="domain" description="Helicase C-terminal" evidence="19">
    <location>
        <begin position="1365"/>
        <end position="1524"/>
    </location>
</feature>
<dbReference type="PROSITE" id="PS51194">
    <property type="entry name" value="HELICASE_CTER"/>
    <property type="match status" value="1"/>
</dbReference>
<dbReference type="CDD" id="cd11660">
    <property type="entry name" value="SANT_TRF"/>
    <property type="match status" value="1"/>
</dbReference>
<keyword evidence="9" id="KW-0862">Zinc</keyword>
<dbReference type="CDD" id="cd18793">
    <property type="entry name" value="SF2_C_SNF"/>
    <property type="match status" value="1"/>
</dbReference>
<feature type="compositionally biased region" description="Basic and acidic residues" evidence="13">
    <location>
        <begin position="736"/>
        <end position="747"/>
    </location>
</feature>
<feature type="compositionally biased region" description="Basic and acidic residues" evidence="13">
    <location>
        <begin position="664"/>
        <end position="673"/>
    </location>
</feature>
<feature type="region of interest" description="Disordered" evidence="13">
    <location>
        <begin position="610"/>
        <end position="641"/>
    </location>
</feature>
<dbReference type="Pfam" id="PF00176">
    <property type="entry name" value="SNF2-rel_dom"/>
    <property type="match status" value="1"/>
</dbReference>
<gene>
    <name evidence="20" type="ORF">MARPO_0162s0017</name>
</gene>
<feature type="region of interest" description="Disordered" evidence="13">
    <location>
        <begin position="1944"/>
        <end position="1988"/>
    </location>
</feature>
<dbReference type="InterPro" id="IPR000953">
    <property type="entry name" value="Chromo/chromo_shadow_dom"/>
</dbReference>
<dbReference type="SMART" id="SM00249">
    <property type="entry name" value="PHD"/>
    <property type="match status" value="2"/>
</dbReference>
<dbReference type="PROSITE" id="PS50812">
    <property type="entry name" value="PWWP"/>
    <property type="match status" value="1"/>
</dbReference>
<dbReference type="Gene3D" id="1.10.10.60">
    <property type="entry name" value="Homeodomain-like"/>
    <property type="match status" value="1"/>
</dbReference>
<evidence type="ECO:0000313" key="20">
    <source>
        <dbReference type="EMBL" id="PTQ28491.1"/>
    </source>
</evidence>
<feature type="region of interest" description="Disordered" evidence="13">
    <location>
        <begin position="726"/>
        <end position="789"/>
    </location>
</feature>
<dbReference type="CDD" id="cd15532">
    <property type="entry name" value="PHD2_CHD_II"/>
    <property type="match status" value="1"/>
</dbReference>
<dbReference type="GO" id="GO:0003677">
    <property type="term" value="F:DNA binding"/>
    <property type="evidence" value="ECO:0000318"/>
    <property type="project" value="GO_Central"/>
</dbReference>
<feature type="region of interest" description="Disordered" evidence="13">
    <location>
        <begin position="16"/>
        <end position="36"/>
    </location>
</feature>
<feature type="compositionally biased region" description="Low complexity" evidence="13">
    <location>
        <begin position="1948"/>
        <end position="1959"/>
    </location>
</feature>
<dbReference type="OrthoDB" id="5857104at2759"/>
<feature type="region of interest" description="Disordered" evidence="13">
    <location>
        <begin position="238"/>
        <end position="294"/>
    </location>
</feature>
<dbReference type="SUPFAM" id="SSF54160">
    <property type="entry name" value="Chromo domain-like"/>
    <property type="match status" value="2"/>
</dbReference>
<dbReference type="Gene3D" id="2.30.30.140">
    <property type="match status" value="1"/>
</dbReference>
<dbReference type="Gene3D" id="3.40.50.10810">
    <property type="entry name" value="Tandem AAA-ATPase domain"/>
    <property type="match status" value="1"/>
</dbReference>
<dbReference type="CDD" id="cd18660">
    <property type="entry name" value="CD1_tandem"/>
    <property type="match status" value="1"/>
</dbReference>
<dbReference type="Gramene" id="Mp4g00040.1">
    <property type="protein sequence ID" value="Mp4g00040.1.cds"/>
    <property type="gene ID" value="Mp4g00040"/>
</dbReference>
<keyword evidence="4" id="KW-0479">Metal-binding</keyword>
<feature type="compositionally biased region" description="Basic and acidic residues" evidence="13">
    <location>
        <begin position="2769"/>
        <end position="2786"/>
    </location>
</feature>
<sequence>MSSELPVEVQVPVLASSKKQRSARSTARNGWGPGQPETRRLVGCSYVSTTFPRHTLVWAKRDNGVWWPAKVVGVDEIPEDLKKQEEGWTCVKYYGIDVAQAFAWLKSEDLCSYDNHLEEYSKQHLPDGIKADEFKSAMTEAQEAANNRADNAMVKPTSVIAKPQDIKSRMTPRVEKETAKEEIAAPSEDTEQAPKRRKLKLKGVDKVPVKESTSKFLLKGKEGTKDAKVIDKSVELTRKRKRMLKRPQTGTNDHELPKGETLESPTKKIGSPTGNSSSLNSRDPAKKSSSRGKKTGDDGYYFECMVCDMGGDLLCCDLCPRVYHLECLSPPLKRTPPGKWICPVCKELPGAAKGIIQTPDSKPRFKSTTHVGEPSSHVTGHKLKGLKRGWKIFHRGKPIVPDLDIKKLRKRKRDEDSERSRKRLNLKLSRPFSQTQIKCRQCGAGIHSSGESSSNVLCKECVELVKLKNSTLPAKMLATPRKDMIPTRHSKLKPGKCDICQQDGFVILCDVCPRGYHKDCLSPPRKRAPKGAWSCPKCGPSKEIKEGKETREVREAREAAKAAKAVKAVKVVKEKETKVEEREGGSPEPVVASPVTLEVERILGCRLSQATTSNKVEHSESHASDKSERLAPGENGSILWRKSEERHDIEIRLPICKVEDAEGERNLQEKVESDDASTTPLSLPGVGAQGSCSNEKGRLGVSADTTCDRSAAELSTAGKLEIDLEKGVSNEASSPAEKEFLEEKDVGSETDATNTSCTPQEVCPKMEEQVDGSGSEASTVKEDEDEEGKLLPVLFAPEKSDGNSVDTHLIAKENLSSGESKGPENSLSSEGDGLDIAVPSLSLEPACSTKSSTGTDRSAPSEARTALVDTDDPVAESSRGGAQSPSAAVDSAMKQSDREFLVKWNGKAHIHNEWVSEERLRKIAKRKLDNYKVKYGNALHVLTEEQWHHPQRIVAKRVGKGSVNEVFVKWCGLSYEDCTWELTSEPVVKKSEELVQAYDGFEKAAQESCTNTSAIDASSPDLSDLKTQRPPEIEALVEQPAYLKGGSLFPHQLEALNWLRKCWHRQRNVILADEMGLGKTISASSFLAAVHHEFKVKAPCLVLVPLSTMPNWLAEFSLWAPSLNVIEYHGSAKARTIIREHEWHAIAPDGSGKKLKQVYKFNVMLTTYEMVIQDSSQLRAIPWEVLVVDEGHRLKNSGSKLFTLLNTFSFSHRVLLTGTPLQNNFSEMFNLLNFLQPDTFPSLAAFEEKFSGLSTAEQVEELKKLVAPNMLRRLKKDSMQKIPPKTELVVPVEMNSVQSEYYKALLTKNYLLLRNGAKQQSMLNIVMQLRKVCNHPYLIPGTEPETGTAEFLQEMRIKASAKLMLLHSMLGKLKADGHRVLIFSQMTKLLDILEDYLTYQFGSEAFERVDGSVSVAERQTAIARFNQDTSRFVFLLSTRSCGLGINLATADTVIIYDSDFNPQADIQAMNRAHRIGQSKTLLVYRLVVRSSVEERILQLAKKKLMLDHLFANKSGSQKEVQDIIRWGTEELFQESSTPVEETSCVPHMTHSGDVEGVDDGETRLKKKSGGLGDVYDDYYQKLGRSKLEWDDAAVTRLLDRSEISTRHPDVSEGEHESDLLGSLKAWDWNDQDVIPEEHEKDDPNGKDTDLGIMKSPLAEEENQWDKLLKSRWETMQAEEEAALGRGKRLRKAVSYIESNGEKPKEPSSESSDAEREDDPEPDYTPVGRAFKQKLQRLRARQKDRIQQRYNGAAGIAEGERLVTLTGIPTDGLGVLKKLELLPESPAPPWPPQPGLPFLNIASDPFSQALSKATASSVVSHAVTDIQSVRNSSSPTAPAINVDWYSSSKPSYPQQHHPATGTSNDEGASSSKLPGHNLGHPRWLGGLGSEPSSTSVMTQIFGRPACVGDEVRTENASGVTLATLSQGTNGGHLSHLLPDFRQSLQGVHQSNSSRQSPPSQIDSRGSTPGPLEVPFQQDGGLSSSSGLRTANGAKTTFSFEEMKSYSGHQYKSKPPDVALEFSQKIFGTEKALNSGVTSTGGEASTCQGIKQGPLQLSSLLPVDPSSSLKSQRSEYSSALPGSSSQPSTHDSRSPNLSIALGLGGLMSGSHEHSKEASPAIDARNFLDMRVQVSAASSSAVSLISTVGVDLNDLGRVETMPIELDDDQDSQPTVSTRGFLSPAKIDGSGRGWHIEEQRKHKEEIDRTWTDEELDALWSGVRRHGRGNWAAMLIDSKLCFLKSRSVGELSERWKEEEMKMFAKPEQVSEVMKQPAIRWGGTNKLSNVEGGSEHLLQHMSGAERGRHLQSSIPLAPSCTSDIGLAGPHERRDGMPWSLPDLDVKPEKERLPYFGSSTSGNLSTPPSLDLVDKIGELGGSRPSINYHNLLDLQPGRSSPVLQPGMSSRNSSLPGTALGVNLVGSFVPSQALSRLESSGILKSSGHLDHVGAESAPSLSPGLALGPDWRRNDSRSKERGPLQQSPNFSGVESLKHHPHFSESNVFKSHDSHPSAPFPPAPSPVLGSPTGQSLGNRALVSLPHNGGGLSTADQRRRARPAPPKDESASSNLPHWLREAVKARSAPPQPPLPQAIAAVVQATSMLYKGSKRLLPPLVHPGYPLVPPREPPKKAERRRRRPKVNPQVTGNPLVAAPNQSIIDLTRSIKLEGLNPSLLPQSAEVISGLLSRSLPTLGQMSTLSRTKGFDFPLIPSFDHSQQVQPPPAGSISEMMARRSLIELGFMSGHSDPMLASTLNSSRNPSLEETNLGSLGQGRRPPFDFRPPEADLPWKRTDLQSASLPTSAPSTSRQFSRNNQGANFSEAFSQSASRIAEGNVSDSEKKSQLPQWLLNENPQPKSDSRQKQLPKVNVDADDGDDSSSSKTVSDPGIRGKRGKDADNEDDASSEETISDDGTQ</sequence>
<evidence type="ECO:0000259" key="18">
    <source>
        <dbReference type="PROSITE" id="PS51192"/>
    </source>
</evidence>
<evidence type="ECO:0000256" key="11">
    <source>
        <dbReference type="ARBA" id="ARBA00023242"/>
    </source>
</evidence>
<evidence type="ECO:0000313" key="21">
    <source>
        <dbReference type="Proteomes" id="UP000244005"/>
    </source>
</evidence>
<dbReference type="SMART" id="SM00298">
    <property type="entry name" value="CHROMO"/>
    <property type="match status" value="2"/>
</dbReference>
<dbReference type="GO" id="GO:0042393">
    <property type="term" value="F:histone binding"/>
    <property type="evidence" value="ECO:0000318"/>
    <property type="project" value="GO_Central"/>
</dbReference>
<evidence type="ECO:0000256" key="1">
    <source>
        <dbReference type="ARBA" id="ARBA00004123"/>
    </source>
</evidence>
<feature type="domain" description="Myb-like" evidence="16">
    <location>
        <begin position="2206"/>
        <end position="2254"/>
    </location>
</feature>
<feature type="domain" description="Chromo" evidence="14">
    <location>
        <begin position="948"/>
        <end position="998"/>
    </location>
</feature>
<dbReference type="GO" id="GO:0005634">
    <property type="term" value="C:nucleus"/>
    <property type="evidence" value="ECO:0000318"/>
    <property type="project" value="GO_Central"/>
</dbReference>
<dbReference type="GO" id="GO:0005524">
    <property type="term" value="F:ATP binding"/>
    <property type="evidence" value="ECO:0007669"/>
    <property type="project" value="UniProtKB-KW"/>
</dbReference>
<evidence type="ECO:0000256" key="12">
    <source>
        <dbReference type="PROSITE-ProRule" id="PRU00146"/>
    </source>
</evidence>
<dbReference type="Gene3D" id="3.40.50.300">
    <property type="entry name" value="P-loop containing nucleotide triphosphate hydrolases"/>
    <property type="match status" value="1"/>
</dbReference>
<dbReference type="InterPro" id="IPR011011">
    <property type="entry name" value="Znf_FYVE_PHD"/>
</dbReference>
<dbReference type="SMART" id="SM00490">
    <property type="entry name" value="HELICc"/>
    <property type="match status" value="1"/>
</dbReference>
<name>A0A2R6W3R9_MARPO</name>
<evidence type="ECO:0000256" key="4">
    <source>
        <dbReference type="ARBA" id="ARBA00022723"/>
    </source>
</evidence>
<feature type="region of interest" description="Disordered" evidence="13">
    <location>
        <begin position="1827"/>
        <end position="1894"/>
    </location>
</feature>
<feature type="region of interest" description="Disordered" evidence="13">
    <location>
        <begin position="1635"/>
        <end position="1658"/>
    </location>
</feature>
<dbReference type="PROSITE" id="PS01359">
    <property type="entry name" value="ZF_PHD_1"/>
    <property type="match status" value="1"/>
</dbReference>
<comment type="similarity">
    <text evidence="3">Belongs to the SNF2/RAD54 helicase family. ISWI subfamily.</text>
</comment>
<evidence type="ECO:0000259" key="14">
    <source>
        <dbReference type="PROSITE" id="PS50013"/>
    </source>
</evidence>
<feature type="compositionally biased region" description="Polar residues" evidence="13">
    <location>
        <begin position="272"/>
        <end position="281"/>
    </location>
</feature>
<evidence type="ECO:0000256" key="10">
    <source>
        <dbReference type="ARBA" id="ARBA00022840"/>
    </source>
</evidence>
<feature type="region of interest" description="Disordered" evidence="13">
    <location>
        <begin position="2443"/>
        <end position="2565"/>
    </location>
</feature>
<dbReference type="Proteomes" id="UP000244005">
    <property type="component" value="Unassembled WGS sequence"/>
</dbReference>
<feature type="compositionally biased region" description="Acidic residues" evidence="13">
    <location>
        <begin position="2890"/>
        <end position="2907"/>
    </location>
</feature>
<evidence type="ECO:0000259" key="19">
    <source>
        <dbReference type="PROSITE" id="PS51194"/>
    </source>
</evidence>
<feature type="region of interest" description="Disordered" evidence="13">
    <location>
        <begin position="2608"/>
        <end position="2642"/>
    </location>
</feature>
<keyword evidence="21" id="KW-1185">Reference proteome</keyword>
<dbReference type="InterPro" id="IPR023780">
    <property type="entry name" value="Chromo_domain"/>
</dbReference>
<dbReference type="Pfam" id="PF06465">
    <property type="entry name" value="DUF1087"/>
    <property type="match status" value="1"/>
</dbReference>
<dbReference type="CDD" id="cd05162">
    <property type="entry name" value="PWWP"/>
    <property type="match status" value="1"/>
</dbReference>
<feature type="region of interest" description="Disordered" evidence="13">
    <location>
        <begin position="356"/>
        <end position="380"/>
    </location>
</feature>
<dbReference type="GO" id="GO:0003682">
    <property type="term" value="F:chromatin binding"/>
    <property type="evidence" value="ECO:0000318"/>
    <property type="project" value="GO_Central"/>
</dbReference>
<dbReference type="SMART" id="SM01147">
    <property type="entry name" value="DUF1087"/>
    <property type="match status" value="1"/>
</dbReference>
<feature type="compositionally biased region" description="Basic and acidic residues" evidence="13">
    <location>
        <begin position="615"/>
        <end position="631"/>
    </location>
</feature>
<dbReference type="InterPro" id="IPR016197">
    <property type="entry name" value="Chromo-like_dom_sf"/>
</dbReference>
<evidence type="ECO:0000256" key="8">
    <source>
        <dbReference type="ARBA" id="ARBA00022801"/>
    </source>
</evidence>
<dbReference type="PANTHER" id="PTHR45623:SF28">
    <property type="entry name" value="PROTEIN CHROMATIN REMODELING 4"/>
    <property type="match status" value="1"/>
</dbReference>
<feature type="domain" description="PWWP" evidence="17">
    <location>
        <begin position="53"/>
        <end position="116"/>
    </location>
</feature>
<feature type="domain" description="PHD-type" evidence="15">
    <location>
        <begin position="301"/>
        <end position="348"/>
    </location>
</feature>
<evidence type="ECO:0000256" key="13">
    <source>
        <dbReference type="SAM" id="MobiDB-lite"/>
    </source>
</evidence>
<dbReference type="InterPro" id="IPR014001">
    <property type="entry name" value="Helicase_ATP-bd"/>
</dbReference>
<dbReference type="InterPro" id="IPR019787">
    <property type="entry name" value="Znf_PHD-finger"/>
</dbReference>
<evidence type="ECO:0000256" key="3">
    <source>
        <dbReference type="ARBA" id="ARBA00009687"/>
    </source>
</evidence>
<dbReference type="GO" id="GO:0008270">
    <property type="term" value="F:zinc ion binding"/>
    <property type="evidence" value="ECO:0007669"/>
    <property type="project" value="UniProtKB-KW"/>
</dbReference>
<dbReference type="OMA" id="HEWHAIA"/>
<dbReference type="PROSITE" id="PS51192">
    <property type="entry name" value="HELICASE_ATP_BIND_1"/>
    <property type="match status" value="1"/>
</dbReference>
<feature type="compositionally biased region" description="Low complexity" evidence="13">
    <location>
        <begin position="2056"/>
        <end position="2086"/>
    </location>
</feature>
<dbReference type="InterPro" id="IPR049730">
    <property type="entry name" value="SNF2/RAD54-like_C"/>
</dbReference>
<dbReference type="Gene3D" id="2.40.50.40">
    <property type="match status" value="2"/>
</dbReference>
<accession>A0A2R6W3R9</accession>
<dbReference type="InterPro" id="IPR009463">
    <property type="entry name" value="DUF1087"/>
</dbReference>
<feature type="compositionally biased region" description="Basic and acidic residues" evidence="13">
    <location>
        <begin position="2461"/>
        <end position="2473"/>
    </location>
</feature>
<feature type="region of interest" description="Disordered" evidence="13">
    <location>
        <begin position="2056"/>
        <end position="2115"/>
    </location>
</feature>
<evidence type="ECO:0000256" key="5">
    <source>
        <dbReference type="ARBA" id="ARBA00022737"/>
    </source>
</evidence>
<evidence type="ECO:0000259" key="16">
    <source>
        <dbReference type="PROSITE" id="PS50090"/>
    </source>
</evidence>
<feature type="compositionally biased region" description="Polar residues" evidence="13">
    <location>
        <begin position="2801"/>
        <end position="2821"/>
    </location>
</feature>
<feature type="region of interest" description="Disordered" evidence="13">
    <location>
        <begin position="1536"/>
        <end position="1565"/>
    </location>
</feature>
<keyword evidence="7 12" id="KW-0863">Zinc-finger</keyword>
<dbReference type="InterPro" id="IPR000330">
    <property type="entry name" value="SNF2_N"/>
</dbReference>
<dbReference type="InterPro" id="IPR001005">
    <property type="entry name" value="SANT/Myb"/>
</dbReference>
<feature type="compositionally biased region" description="Polar residues" evidence="13">
    <location>
        <begin position="848"/>
        <end position="858"/>
    </location>
</feature>
<dbReference type="SMART" id="SM00487">
    <property type="entry name" value="DEXDc"/>
    <property type="match status" value="1"/>
</dbReference>
<dbReference type="SUPFAM" id="SSF52540">
    <property type="entry name" value="P-loop containing nucleoside triphosphate hydrolases"/>
    <property type="match status" value="2"/>
</dbReference>
<feature type="compositionally biased region" description="Low complexity" evidence="13">
    <location>
        <begin position="2787"/>
        <end position="2800"/>
    </location>
</feature>
<feature type="compositionally biased region" description="Basic and acidic residues" evidence="13">
    <location>
        <begin position="1635"/>
        <end position="1649"/>
    </location>
</feature>
<feature type="region of interest" description="Disordered" evidence="13">
    <location>
        <begin position="163"/>
        <end position="204"/>
    </location>
</feature>
<protein>
    <submittedName>
        <fullName evidence="20">Uncharacterized protein</fullName>
    </submittedName>
</protein>
<dbReference type="Gene3D" id="3.30.40.10">
    <property type="entry name" value="Zinc/RING finger domain, C3HC4 (zinc finger)"/>
    <property type="match status" value="2"/>
</dbReference>
<comment type="subcellular location">
    <subcellularLocation>
        <location evidence="1">Nucleus</location>
    </subcellularLocation>
</comment>
<feature type="compositionally biased region" description="Polar residues" evidence="13">
    <location>
        <begin position="1859"/>
        <end position="1871"/>
    </location>
</feature>
<dbReference type="PANTHER" id="PTHR45623">
    <property type="entry name" value="CHROMODOMAIN-HELICASE-DNA-BINDING PROTEIN 3-RELATED-RELATED"/>
    <property type="match status" value="1"/>
</dbReference>